<organism evidence="1 2">
    <name type="scientific">Trametes cubensis</name>
    <dbReference type="NCBI Taxonomy" id="1111947"/>
    <lineage>
        <taxon>Eukaryota</taxon>
        <taxon>Fungi</taxon>
        <taxon>Dikarya</taxon>
        <taxon>Basidiomycota</taxon>
        <taxon>Agaricomycotina</taxon>
        <taxon>Agaricomycetes</taxon>
        <taxon>Polyporales</taxon>
        <taxon>Polyporaceae</taxon>
        <taxon>Trametes</taxon>
    </lineage>
</organism>
<dbReference type="PANTHER" id="PTHR14097:SF8">
    <property type="entry name" value="NAD(P)-BINDING DOMAIN-CONTAINING PROTEIN"/>
    <property type="match status" value="1"/>
</dbReference>
<dbReference type="AlphaFoldDB" id="A0AAD7TRT5"/>
<dbReference type="InterPro" id="IPR036291">
    <property type="entry name" value="NAD(P)-bd_dom_sf"/>
</dbReference>
<dbReference type="PANTHER" id="PTHR14097">
    <property type="entry name" value="OXIDOREDUCTASE HTATIP2"/>
    <property type="match status" value="1"/>
</dbReference>
<accession>A0AAD7TRT5</accession>
<dbReference type="SUPFAM" id="SSF51735">
    <property type="entry name" value="NAD(P)-binding Rossmann-fold domains"/>
    <property type="match status" value="1"/>
</dbReference>
<dbReference type="Gene3D" id="3.40.50.720">
    <property type="entry name" value="NAD(P)-binding Rossmann-like Domain"/>
    <property type="match status" value="1"/>
</dbReference>
<evidence type="ECO:0000313" key="2">
    <source>
        <dbReference type="Proteomes" id="UP001215151"/>
    </source>
</evidence>
<reference evidence="1" key="1">
    <citation type="submission" date="2022-11" db="EMBL/GenBank/DDBJ databases">
        <title>Genome Sequence of Cubamyces cubensis.</title>
        <authorList>
            <person name="Buettner E."/>
        </authorList>
    </citation>
    <scope>NUCLEOTIDE SEQUENCE</scope>
    <source>
        <strain evidence="1">MPL-01</strain>
    </source>
</reference>
<name>A0AAD7TRT5_9APHY</name>
<comment type="caution">
    <text evidence="1">The sequence shown here is derived from an EMBL/GenBank/DDBJ whole genome shotgun (WGS) entry which is preliminary data.</text>
</comment>
<keyword evidence="2" id="KW-1185">Reference proteome</keyword>
<sequence length="243" mass="27207">MRLIITGVTGVAGLAVYRAALADPAVQQVTLLTRRPVPSWAVLPPNAQNKTETIIHKDFNTYSPDLAHRLAGHDGLVWALGKSSLGMTEEEYTELTYGYTMAAARALKDAGAGSTETPFHFVFVSGNRADPTEQSSQMWARVKGRVERELPELFQGTNMKAHTVRPAYFFPSKKYPQDRLNQRSAFLRGFDVIATPLFSTFISHLYTPVEDLGRFCVEVAKGRWPDQQVFMNTDMRKLVKELP</sequence>
<evidence type="ECO:0000313" key="1">
    <source>
        <dbReference type="EMBL" id="KAJ8473770.1"/>
    </source>
</evidence>
<dbReference type="Proteomes" id="UP001215151">
    <property type="component" value="Unassembled WGS sequence"/>
</dbReference>
<evidence type="ECO:0008006" key="3">
    <source>
        <dbReference type="Google" id="ProtNLM"/>
    </source>
</evidence>
<gene>
    <name evidence="1" type="ORF">ONZ51_g7659</name>
</gene>
<protein>
    <recommendedName>
        <fullName evidence="3">NAD(P)-binding domain-containing protein</fullName>
    </recommendedName>
</protein>
<dbReference type="EMBL" id="JAPEVG010000210">
    <property type="protein sequence ID" value="KAJ8473770.1"/>
    <property type="molecule type" value="Genomic_DNA"/>
</dbReference>
<proteinExistence type="predicted"/>